<sequence length="50" mass="5639">MKKSHPTAYDGSRSYEYSDLIQSSMLKVNSLGDRDQFSEGGTFTKSFLMP</sequence>
<keyword evidence="2" id="KW-1185">Reference proteome</keyword>
<comment type="caution">
    <text evidence="1">The sequence shown here is derived from an EMBL/GenBank/DDBJ whole genome shotgun (WGS) entry which is preliminary data.</text>
</comment>
<accession>A0A392RGC5</accession>
<organism evidence="1 2">
    <name type="scientific">Trifolium medium</name>
    <dbReference type="NCBI Taxonomy" id="97028"/>
    <lineage>
        <taxon>Eukaryota</taxon>
        <taxon>Viridiplantae</taxon>
        <taxon>Streptophyta</taxon>
        <taxon>Embryophyta</taxon>
        <taxon>Tracheophyta</taxon>
        <taxon>Spermatophyta</taxon>
        <taxon>Magnoliopsida</taxon>
        <taxon>eudicotyledons</taxon>
        <taxon>Gunneridae</taxon>
        <taxon>Pentapetalae</taxon>
        <taxon>rosids</taxon>
        <taxon>fabids</taxon>
        <taxon>Fabales</taxon>
        <taxon>Fabaceae</taxon>
        <taxon>Papilionoideae</taxon>
        <taxon>50 kb inversion clade</taxon>
        <taxon>NPAAA clade</taxon>
        <taxon>Hologalegina</taxon>
        <taxon>IRL clade</taxon>
        <taxon>Trifolieae</taxon>
        <taxon>Trifolium</taxon>
    </lineage>
</organism>
<evidence type="ECO:0000313" key="1">
    <source>
        <dbReference type="EMBL" id="MCI35668.1"/>
    </source>
</evidence>
<dbReference type="Proteomes" id="UP000265520">
    <property type="component" value="Unassembled WGS sequence"/>
</dbReference>
<dbReference type="EMBL" id="LXQA010225680">
    <property type="protein sequence ID" value="MCI35668.1"/>
    <property type="molecule type" value="Genomic_DNA"/>
</dbReference>
<proteinExistence type="predicted"/>
<protein>
    <submittedName>
        <fullName evidence="1">Uncharacterized protein</fullName>
    </submittedName>
</protein>
<reference evidence="1 2" key="1">
    <citation type="journal article" date="2018" name="Front. Plant Sci.">
        <title>Red Clover (Trifolium pratense) and Zigzag Clover (T. medium) - A Picture of Genomic Similarities and Differences.</title>
        <authorList>
            <person name="Dluhosova J."/>
            <person name="Istvanek J."/>
            <person name="Nedelnik J."/>
            <person name="Repkova J."/>
        </authorList>
    </citation>
    <scope>NUCLEOTIDE SEQUENCE [LARGE SCALE GENOMIC DNA]</scope>
    <source>
        <strain evidence="2">cv. 10/8</strain>
        <tissue evidence="1">Leaf</tissue>
    </source>
</reference>
<name>A0A392RGC5_9FABA</name>
<evidence type="ECO:0000313" key="2">
    <source>
        <dbReference type="Proteomes" id="UP000265520"/>
    </source>
</evidence>
<dbReference type="AlphaFoldDB" id="A0A392RGC5"/>
<feature type="non-terminal residue" evidence="1">
    <location>
        <position position="50"/>
    </location>
</feature>